<proteinExistence type="predicted"/>
<reference evidence="1" key="1">
    <citation type="submission" date="2020-11" db="EMBL/GenBank/DDBJ databases">
        <title>Gallibacterium anatis 1637, full genome, WGS.</title>
        <authorList>
            <person name="Laishevtcev A.I."/>
            <person name="Yakimova E.A."/>
            <person name="Petkovich D."/>
            <person name="Stepanova T.V."/>
            <person name="Kalendr R.S."/>
            <person name="Rubalsky E.O."/>
            <person name="Zulkarneev E.R."/>
            <person name="Aleshkin A.V."/>
        </authorList>
    </citation>
    <scope>NUCLEOTIDE SEQUENCE</scope>
    <source>
        <strain evidence="1">1637</strain>
    </source>
</reference>
<gene>
    <name evidence="1" type="ORF">INT80_13240</name>
</gene>
<name>A0A930US94_9PAST</name>
<sequence length="49" mass="5436">MAQQVKSLDQSAILHKLTGDTWGYGWNVGAVYEFNETTVSVYLITLTSV</sequence>
<protein>
    <submittedName>
        <fullName evidence="1">Uncharacterized protein</fullName>
    </submittedName>
</protein>
<organism evidence="1">
    <name type="scientific">Gallibacterium anatis</name>
    <dbReference type="NCBI Taxonomy" id="750"/>
    <lineage>
        <taxon>Bacteria</taxon>
        <taxon>Pseudomonadati</taxon>
        <taxon>Pseudomonadota</taxon>
        <taxon>Gammaproteobacteria</taxon>
        <taxon>Pasteurellales</taxon>
        <taxon>Pasteurellaceae</taxon>
        <taxon>Gallibacterium</taxon>
    </lineage>
</organism>
<comment type="caution">
    <text evidence="1">The sequence shown here is derived from an EMBL/GenBank/DDBJ whole genome shotgun (WGS) entry which is preliminary data.</text>
</comment>
<dbReference type="EMBL" id="JADION010000046">
    <property type="protein sequence ID" value="MBF4103032.1"/>
    <property type="molecule type" value="Genomic_DNA"/>
</dbReference>
<evidence type="ECO:0000313" key="1">
    <source>
        <dbReference type="EMBL" id="MBF4103032.1"/>
    </source>
</evidence>
<accession>A0A930US94</accession>
<dbReference type="AlphaFoldDB" id="A0A930US94"/>